<dbReference type="RefSeq" id="WP_087345611.1">
    <property type="nucleotide sequence ID" value="NZ_CP157380.1"/>
</dbReference>
<accession>A0A1Y4I982</accession>
<feature type="transmembrane region" description="Helical" evidence="1">
    <location>
        <begin position="49"/>
        <end position="70"/>
    </location>
</feature>
<reference evidence="3" key="1">
    <citation type="submission" date="2017-04" db="EMBL/GenBank/DDBJ databases">
        <title>Function of individual gut microbiota members based on whole genome sequencing of pure cultures obtained from chicken caecum.</title>
        <authorList>
            <person name="Medvecky M."/>
            <person name="Cejkova D."/>
            <person name="Polansky O."/>
            <person name="Karasova D."/>
            <person name="Kubasova T."/>
            <person name="Cizek A."/>
            <person name="Rychlik I."/>
        </authorList>
    </citation>
    <scope>NUCLEOTIDE SEQUENCE [LARGE SCALE GENOMIC DNA]</scope>
    <source>
        <strain evidence="3">An199</strain>
    </source>
</reference>
<evidence type="ECO:0000313" key="3">
    <source>
        <dbReference type="Proteomes" id="UP000195950"/>
    </source>
</evidence>
<keyword evidence="1" id="KW-0472">Membrane</keyword>
<comment type="caution">
    <text evidence="2">The sequence shown here is derived from an EMBL/GenBank/DDBJ whole genome shotgun (WGS) entry which is preliminary data.</text>
</comment>
<evidence type="ECO:0000313" key="2">
    <source>
        <dbReference type="EMBL" id="OUP16824.1"/>
    </source>
</evidence>
<name>A0A1Y4I982_PARDI</name>
<sequence length="80" mass="9019">MKTNSLTVSSSRSREHDLFSWTTVQKFYNLLPLGITPCKSIYEAKMYTVALLAMLSPVFLPLVIVAWFVYNSAKKGGQND</sequence>
<proteinExistence type="predicted"/>
<dbReference type="Proteomes" id="UP000195950">
    <property type="component" value="Unassembled WGS sequence"/>
</dbReference>
<evidence type="ECO:0000256" key="1">
    <source>
        <dbReference type="SAM" id="Phobius"/>
    </source>
</evidence>
<dbReference type="AlphaFoldDB" id="A0A1Y4I982"/>
<keyword evidence="1" id="KW-1133">Transmembrane helix</keyword>
<gene>
    <name evidence="2" type="ORF">B5F32_14725</name>
</gene>
<organism evidence="2 3">
    <name type="scientific">Parabacteroides distasonis</name>
    <dbReference type="NCBI Taxonomy" id="823"/>
    <lineage>
        <taxon>Bacteria</taxon>
        <taxon>Pseudomonadati</taxon>
        <taxon>Bacteroidota</taxon>
        <taxon>Bacteroidia</taxon>
        <taxon>Bacteroidales</taxon>
        <taxon>Tannerellaceae</taxon>
        <taxon>Parabacteroides</taxon>
    </lineage>
</organism>
<dbReference type="EMBL" id="NFJX01000014">
    <property type="protein sequence ID" value="OUP16824.1"/>
    <property type="molecule type" value="Genomic_DNA"/>
</dbReference>
<keyword evidence="1" id="KW-0812">Transmembrane</keyword>
<protein>
    <submittedName>
        <fullName evidence="2">Uncharacterized protein</fullName>
    </submittedName>
</protein>